<dbReference type="AlphaFoldDB" id="A0A409XFD2"/>
<dbReference type="OrthoDB" id="3365874at2759"/>
<feature type="coiled-coil region" evidence="1">
    <location>
        <begin position="24"/>
        <end position="58"/>
    </location>
</feature>
<dbReference type="InParanoid" id="A0A409XFD2"/>
<accession>A0A409XFD2</accession>
<evidence type="ECO:0000313" key="4">
    <source>
        <dbReference type="Proteomes" id="UP000283269"/>
    </source>
</evidence>
<dbReference type="GO" id="GO:0003700">
    <property type="term" value="F:DNA-binding transcription factor activity"/>
    <property type="evidence" value="ECO:0007669"/>
    <property type="project" value="InterPro"/>
</dbReference>
<organism evidence="3 4">
    <name type="scientific">Psilocybe cyanescens</name>
    <dbReference type="NCBI Taxonomy" id="93625"/>
    <lineage>
        <taxon>Eukaryota</taxon>
        <taxon>Fungi</taxon>
        <taxon>Dikarya</taxon>
        <taxon>Basidiomycota</taxon>
        <taxon>Agaricomycotina</taxon>
        <taxon>Agaricomycetes</taxon>
        <taxon>Agaricomycetidae</taxon>
        <taxon>Agaricales</taxon>
        <taxon>Agaricineae</taxon>
        <taxon>Strophariaceae</taxon>
        <taxon>Psilocybe</taxon>
    </lineage>
</organism>
<feature type="region of interest" description="Disordered" evidence="2">
    <location>
        <begin position="98"/>
        <end position="173"/>
    </location>
</feature>
<proteinExistence type="predicted"/>
<protein>
    <recommendedName>
        <fullName evidence="5">BZIP domain-containing protein</fullName>
    </recommendedName>
</protein>
<evidence type="ECO:0000313" key="3">
    <source>
        <dbReference type="EMBL" id="PPQ89508.1"/>
    </source>
</evidence>
<feature type="compositionally biased region" description="Low complexity" evidence="2">
    <location>
        <begin position="164"/>
        <end position="173"/>
    </location>
</feature>
<keyword evidence="1" id="KW-0175">Coiled coil</keyword>
<keyword evidence="4" id="KW-1185">Reference proteome</keyword>
<gene>
    <name evidence="3" type="ORF">CVT25_012180</name>
</gene>
<dbReference type="InterPro" id="IPR046347">
    <property type="entry name" value="bZIP_sf"/>
</dbReference>
<dbReference type="Gene3D" id="1.20.5.170">
    <property type="match status" value="1"/>
</dbReference>
<dbReference type="SUPFAM" id="SSF57959">
    <property type="entry name" value="Leucine zipper domain"/>
    <property type="match status" value="1"/>
</dbReference>
<evidence type="ECO:0008006" key="5">
    <source>
        <dbReference type="Google" id="ProtNLM"/>
    </source>
</evidence>
<reference evidence="3 4" key="1">
    <citation type="journal article" date="2018" name="Evol. Lett.">
        <title>Horizontal gene cluster transfer increased hallucinogenic mushroom diversity.</title>
        <authorList>
            <person name="Reynolds H.T."/>
            <person name="Vijayakumar V."/>
            <person name="Gluck-Thaler E."/>
            <person name="Korotkin H.B."/>
            <person name="Matheny P.B."/>
            <person name="Slot J.C."/>
        </authorList>
    </citation>
    <scope>NUCLEOTIDE SEQUENCE [LARGE SCALE GENOMIC DNA]</scope>
    <source>
        <strain evidence="3 4">2631</strain>
    </source>
</reference>
<evidence type="ECO:0000256" key="1">
    <source>
        <dbReference type="SAM" id="Coils"/>
    </source>
</evidence>
<name>A0A409XFD2_PSICY</name>
<dbReference type="CDD" id="cd14688">
    <property type="entry name" value="bZIP_YAP"/>
    <property type="match status" value="1"/>
</dbReference>
<comment type="caution">
    <text evidence="3">The sequence shown here is derived from an EMBL/GenBank/DDBJ whole genome shotgun (WGS) entry which is preliminary data.</text>
</comment>
<feature type="compositionally biased region" description="Low complexity" evidence="2">
    <location>
        <begin position="201"/>
        <end position="218"/>
    </location>
</feature>
<sequence length="224" mass="24623">MTRGRKKDLTIPPTRTLVQQRDYRARKANYIASLEERCRKAEEENDQLRKELAQTRVRLANPAVVLPETIEVSKELMQNLALASASLTRFQQLTFAGSESQSAGGLPVASSSSRIEVSPELPESPRESPDSDFPPTYRPHGHGRKLLFMDEDTPPFSPHSQRIPATLSTPSPASSSECCGGILDCDALDCDGVIEDKDQRSGSGSRSRVSGLRSTSTSEYMLRS</sequence>
<feature type="compositionally biased region" description="Polar residues" evidence="2">
    <location>
        <begin position="98"/>
        <end position="115"/>
    </location>
</feature>
<dbReference type="EMBL" id="NHYD01001859">
    <property type="protein sequence ID" value="PPQ89508.1"/>
    <property type="molecule type" value="Genomic_DNA"/>
</dbReference>
<dbReference type="Proteomes" id="UP000283269">
    <property type="component" value="Unassembled WGS sequence"/>
</dbReference>
<feature type="region of interest" description="Disordered" evidence="2">
    <location>
        <begin position="195"/>
        <end position="224"/>
    </location>
</feature>
<evidence type="ECO:0000256" key="2">
    <source>
        <dbReference type="SAM" id="MobiDB-lite"/>
    </source>
</evidence>